<gene>
    <name evidence="2" type="ORF">SAMN05421594_0197</name>
</gene>
<evidence type="ECO:0000256" key="1">
    <source>
        <dbReference type="SAM" id="Phobius"/>
    </source>
</evidence>
<keyword evidence="1" id="KW-1133">Transmembrane helix</keyword>
<dbReference type="EMBL" id="FOVD01000001">
    <property type="protein sequence ID" value="SFM99407.1"/>
    <property type="molecule type" value="Genomic_DNA"/>
</dbReference>
<evidence type="ECO:0000313" key="3">
    <source>
        <dbReference type="Proteomes" id="UP000198769"/>
    </source>
</evidence>
<name>A0A1I4VDY8_CHROL</name>
<evidence type="ECO:0000313" key="2">
    <source>
        <dbReference type="EMBL" id="SFM99407.1"/>
    </source>
</evidence>
<dbReference type="OrthoDB" id="1249764at2"/>
<protein>
    <submittedName>
        <fullName evidence="2">Uncharacterized protein</fullName>
    </submittedName>
</protein>
<keyword evidence="3" id="KW-1185">Reference proteome</keyword>
<keyword evidence="1" id="KW-0472">Membrane</keyword>
<dbReference type="AlphaFoldDB" id="A0A1I4VDY8"/>
<accession>A0A1I4VDY8</accession>
<dbReference type="Proteomes" id="UP000198769">
    <property type="component" value="Unassembled WGS sequence"/>
</dbReference>
<feature type="transmembrane region" description="Helical" evidence="1">
    <location>
        <begin position="27"/>
        <end position="44"/>
    </location>
</feature>
<organism evidence="2 3">
    <name type="scientific">Chryseobacterium oleae</name>
    <dbReference type="NCBI Taxonomy" id="491207"/>
    <lineage>
        <taxon>Bacteria</taxon>
        <taxon>Pseudomonadati</taxon>
        <taxon>Bacteroidota</taxon>
        <taxon>Flavobacteriia</taxon>
        <taxon>Flavobacteriales</taxon>
        <taxon>Weeksellaceae</taxon>
        <taxon>Chryseobacterium group</taxon>
        <taxon>Chryseobacterium</taxon>
    </lineage>
</organism>
<reference evidence="3" key="1">
    <citation type="submission" date="2016-10" db="EMBL/GenBank/DDBJ databases">
        <authorList>
            <person name="Varghese N."/>
            <person name="Submissions S."/>
        </authorList>
    </citation>
    <scope>NUCLEOTIDE SEQUENCE [LARGE SCALE GENOMIC DNA]</scope>
    <source>
        <strain evidence="3">DSM 25575</strain>
    </source>
</reference>
<dbReference type="RefSeq" id="WP_090021983.1">
    <property type="nucleotide sequence ID" value="NZ_FOVD01000001.1"/>
</dbReference>
<keyword evidence="1" id="KW-0812">Transmembrane</keyword>
<sequence length="182" mass="21788">MNLQNNEIILKEILPKKGFFFNMTEKLRIVFSFFYLGISMLLLINMTSVFFFFAIFMFGTGLYLAFFRWILRYSDLKNNYYLITNERIIIAEKSTKEIIKEKKLEEIDQINIEMNNKFFGNIIFGEPETIFGRNDEPFSLFKRSGMNFDEDKYTFLSVDNISEIIPIFENLKLKVNKTFYLH</sequence>
<proteinExistence type="predicted"/>
<feature type="transmembrane region" description="Helical" evidence="1">
    <location>
        <begin position="50"/>
        <end position="71"/>
    </location>
</feature>